<gene>
    <name evidence="1" type="ORF">BLNAU_20768</name>
</gene>
<comment type="caution">
    <text evidence="1">The sequence shown here is derived from an EMBL/GenBank/DDBJ whole genome shotgun (WGS) entry which is preliminary data.</text>
</comment>
<organism evidence="1 2">
    <name type="scientific">Blattamonas nauphoetae</name>
    <dbReference type="NCBI Taxonomy" id="2049346"/>
    <lineage>
        <taxon>Eukaryota</taxon>
        <taxon>Metamonada</taxon>
        <taxon>Preaxostyla</taxon>
        <taxon>Oxymonadida</taxon>
        <taxon>Blattamonas</taxon>
    </lineage>
</organism>
<evidence type="ECO:0000313" key="1">
    <source>
        <dbReference type="EMBL" id="KAK2944323.1"/>
    </source>
</evidence>
<evidence type="ECO:0000313" key="2">
    <source>
        <dbReference type="Proteomes" id="UP001281761"/>
    </source>
</evidence>
<name>A0ABQ9WYC5_9EUKA</name>
<keyword evidence="2" id="KW-1185">Reference proteome</keyword>
<dbReference type="EMBL" id="JARBJD010000304">
    <property type="protein sequence ID" value="KAK2944323.1"/>
    <property type="molecule type" value="Genomic_DNA"/>
</dbReference>
<accession>A0ABQ9WYC5</accession>
<protein>
    <submittedName>
        <fullName evidence="1">Uncharacterized protein</fullName>
    </submittedName>
</protein>
<sequence>MKMLKTLLSHCSAQHLFTLVQADLIPRLINSLNPQSLSFEEAVDIRTFLISTIADSVHLSTTYGLERLEIEDGHEQQSVHETVFQQVVGHSEQYINHLCVNRCSIIDGDQSQLFLDLLTNLIRISATYQPMMDFVLHMPVVLAIPSCLTFFEDARTVWYFLVDMNSTQRDWNEKSGYAQQMGKIVHRMLRMEGIEDVIEETLQNNKGGFFGAFIVGSSIKLNNLLGMNLPRRE</sequence>
<reference evidence="1 2" key="1">
    <citation type="journal article" date="2022" name="bioRxiv">
        <title>Genomics of Preaxostyla Flagellates Illuminates Evolutionary Transitions and the Path Towards Mitochondrial Loss.</title>
        <authorList>
            <person name="Novak L.V.F."/>
            <person name="Treitli S.C."/>
            <person name="Pyrih J."/>
            <person name="Halakuc P."/>
            <person name="Pipaliya S.V."/>
            <person name="Vacek V."/>
            <person name="Brzon O."/>
            <person name="Soukal P."/>
            <person name="Eme L."/>
            <person name="Dacks J.B."/>
            <person name="Karnkowska A."/>
            <person name="Elias M."/>
            <person name="Hampl V."/>
        </authorList>
    </citation>
    <scope>NUCLEOTIDE SEQUENCE [LARGE SCALE GENOMIC DNA]</scope>
    <source>
        <strain evidence="1">NAU3</strain>
        <tissue evidence="1">Gut</tissue>
    </source>
</reference>
<proteinExistence type="predicted"/>
<dbReference type="Proteomes" id="UP001281761">
    <property type="component" value="Unassembled WGS sequence"/>
</dbReference>